<name>A0A9D2NR54_9FIRM</name>
<dbReference type="AlphaFoldDB" id="A0A9D2NR54"/>
<keyword evidence="4 6" id="KW-1133">Transmembrane helix</keyword>
<keyword evidence="5 6" id="KW-0472">Membrane</keyword>
<dbReference type="GO" id="GO:0016020">
    <property type="term" value="C:membrane"/>
    <property type="evidence" value="ECO:0007669"/>
    <property type="project" value="UniProtKB-SubCell"/>
</dbReference>
<feature type="transmembrane region" description="Helical" evidence="6">
    <location>
        <begin position="162"/>
        <end position="183"/>
    </location>
</feature>
<comment type="similarity">
    <text evidence="2 6">Belongs to the GDT1 family.</text>
</comment>
<evidence type="ECO:0000256" key="3">
    <source>
        <dbReference type="ARBA" id="ARBA00022692"/>
    </source>
</evidence>
<feature type="transmembrane region" description="Helical" evidence="6">
    <location>
        <begin position="93"/>
        <end position="110"/>
    </location>
</feature>
<feature type="transmembrane region" description="Helical" evidence="6">
    <location>
        <begin position="130"/>
        <end position="150"/>
    </location>
</feature>
<dbReference type="PANTHER" id="PTHR12608:SF1">
    <property type="entry name" value="TRANSMEMBRANE PROTEIN 165"/>
    <property type="match status" value="1"/>
</dbReference>
<organism evidence="7 8">
    <name type="scientific">Candidatus Merdibacter merdavium</name>
    <dbReference type="NCBI Taxonomy" id="2838692"/>
    <lineage>
        <taxon>Bacteria</taxon>
        <taxon>Bacillati</taxon>
        <taxon>Bacillota</taxon>
        <taxon>Erysipelotrichia</taxon>
        <taxon>Erysipelotrichales</taxon>
        <taxon>Erysipelotrichaceae</taxon>
        <taxon>Merdibacter</taxon>
    </lineage>
</organism>
<gene>
    <name evidence="7" type="ORF">H9702_07350</name>
</gene>
<evidence type="ECO:0000256" key="2">
    <source>
        <dbReference type="ARBA" id="ARBA00009190"/>
    </source>
</evidence>
<feature type="transmembrane region" description="Helical" evidence="6">
    <location>
        <begin position="189"/>
        <end position="206"/>
    </location>
</feature>
<evidence type="ECO:0000256" key="4">
    <source>
        <dbReference type="ARBA" id="ARBA00022989"/>
    </source>
</evidence>
<comment type="caution">
    <text evidence="7">The sequence shown here is derived from an EMBL/GenBank/DDBJ whole genome shotgun (WGS) entry which is preliminary data.</text>
</comment>
<keyword evidence="3 6" id="KW-0812">Transmembrane</keyword>
<reference evidence="7" key="2">
    <citation type="submission" date="2021-04" db="EMBL/GenBank/DDBJ databases">
        <authorList>
            <person name="Gilroy R."/>
        </authorList>
    </citation>
    <scope>NUCLEOTIDE SEQUENCE</scope>
    <source>
        <strain evidence="7">CHK187-11901</strain>
    </source>
</reference>
<evidence type="ECO:0000313" key="8">
    <source>
        <dbReference type="Proteomes" id="UP000823896"/>
    </source>
</evidence>
<evidence type="ECO:0000313" key="7">
    <source>
        <dbReference type="EMBL" id="HJC36932.1"/>
    </source>
</evidence>
<accession>A0A9D2NR54</accession>
<dbReference type="Pfam" id="PF01169">
    <property type="entry name" value="GDT1"/>
    <property type="match status" value="2"/>
</dbReference>
<feature type="transmembrane region" description="Helical" evidence="6">
    <location>
        <begin position="37"/>
        <end position="58"/>
    </location>
</feature>
<dbReference type="GO" id="GO:0046873">
    <property type="term" value="F:metal ion transmembrane transporter activity"/>
    <property type="evidence" value="ECO:0007669"/>
    <property type="project" value="InterPro"/>
</dbReference>
<dbReference type="PANTHER" id="PTHR12608">
    <property type="entry name" value="TRANSMEMBRANE PROTEIN HTP-1 RELATED"/>
    <property type="match status" value="1"/>
</dbReference>
<dbReference type="Proteomes" id="UP000823896">
    <property type="component" value="Unassembled WGS sequence"/>
</dbReference>
<evidence type="ECO:0000256" key="6">
    <source>
        <dbReference type="RuleBase" id="RU365102"/>
    </source>
</evidence>
<reference evidence="7" key="1">
    <citation type="journal article" date="2021" name="PeerJ">
        <title>Extensive microbial diversity within the chicken gut microbiome revealed by metagenomics and culture.</title>
        <authorList>
            <person name="Gilroy R."/>
            <person name="Ravi A."/>
            <person name="Getino M."/>
            <person name="Pursley I."/>
            <person name="Horton D.L."/>
            <person name="Alikhan N.F."/>
            <person name="Baker D."/>
            <person name="Gharbi K."/>
            <person name="Hall N."/>
            <person name="Watson M."/>
            <person name="Adriaenssens E.M."/>
            <person name="Foster-Nyarko E."/>
            <person name="Jarju S."/>
            <person name="Secka A."/>
            <person name="Antonio M."/>
            <person name="Oren A."/>
            <person name="Chaudhuri R.R."/>
            <person name="La Ragione R."/>
            <person name="Hildebrand F."/>
            <person name="Pallen M.J."/>
        </authorList>
    </citation>
    <scope>NUCLEOTIDE SEQUENCE</scope>
    <source>
        <strain evidence="7">CHK187-11901</strain>
    </source>
</reference>
<sequence length="212" mass="23480">MFLSCFLLIFMAEMADKTQFLILALSRRYPLRTIIAGMALAITLLSLLSIFAGGWLSAYVPMEAIRPAAAILFLLFGFSALKPKTTEAKEGRKLSAGWLSVMCAFFIAELGDKTQLSAITLAAQHDAPFAIFWGSFCGLMAANLLALAAGRTLMKHISDTTLRIVSAAIFFIFGSWSLFQFFSPTQLQIVLYCLILFLSACLYSMWQERKAR</sequence>
<dbReference type="InterPro" id="IPR001727">
    <property type="entry name" value="GDT1-like"/>
</dbReference>
<evidence type="ECO:0000256" key="1">
    <source>
        <dbReference type="ARBA" id="ARBA00004141"/>
    </source>
</evidence>
<evidence type="ECO:0000256" key="5">
    <source>
        <dbReference type="ARBA" id="ARBA00023136"/>
    </source>
</evidence>
<feature type="transmembrane region" description="Helical" evidence="6">
    <location>
        <begin position="64"/>
        <end position="81"/>
    </location>
</feature>
<protein>
    <recommendedName>
        <fullName evidence="6">GDT1 family protein</fullName>
    </recommendedName>
</protein>
<proteinExistence type="inferred from homology"/>
<dbReference type="EMBL" id="DWWM01000048">
    <property type="protein sequence ID" value="HJC36932.1"/>
    <property type="molecule type" value="Genomic_DNA"/>
</dbReference>
<comment type="subcellular location">
    <subcellularLocation>
        <location evidence="1 6">Membrane</location>
        <topology evidence="1 6">Multi-pass membrane protein</topology>
    </subcellularLocation>
</comment>